<name>A0A811KD30_9BILA</name>
<proteinExistence type="predicted"/>
<keyword evidence="3" id="KW-0732">Signal</keyword>
<feature type="compositionally biased region" description="Basic and acidic residues" evidence="1">
    <location>
        <begin position="435"/>
        <end position="447"/>
    </location>
</feature>
<keyword evidence="2" id="KW-0812">Transmembrane</keyword>
<feature type="compositionally biased region" description="Low complexity" evidence="1">
    <location>
        <begin position="379"/>
        <end position="394"/>
    </location>
</feature>
<feature type="transmembrane region" description="Helical" evidence="2">
    <location>
        <begin position="279"/>
        <end position="304"/>
    </location>
</feature>
<keyword evidence="2" id="KW-1133">Transmembrane helix</keyword>
<feature type="signal peptide" evidence="3">
    <location>
        <begin position="1"/>
        <end position="15"/>
    </location>
</feature>
<keyword evidence="5" id="KW-1185">Reference proteome</keyword>
<dbReference type="EMBL" id="CAJFDH010000003">
    <property type="protein sequence ID" value="CAD5213695.1"/>
    <property type="molecule type" value="Genomic_DNA"/>
</dbReference>
<dbReference type="AlphaFoldDB" id="A0A811KD30"/>
<dbReference type="Proteomes" id="UP000783686">
    <property type="component" value="Unassembled WGS sequence"/>
</dbReference>
<dbReference type="EMBL" id="CAJFCW020000003">
    <property type="protein sequence ID" value="CAG9101385.1"/>
    <property type="molecule type" value="Genomic_DNA"/>
</dbReference>
<evidence type="ECO:0000313" key="5">
    <source>
        <dbReference type="Proteomes" id="UP000614601"/>
    </source>
</evidence>
<reference evidence="4" key="1">
    <citation type="submission" date="2020-09" db="EMBL/GenBank/DDBJ databases">
        <authorList>
            <person name="Kikuchi T."/>
        </authorList>
    </citation>
    <scope>NUCLEOTIDE SEQUENCE</scope>
    <source>
        <strain evidence="4">SH1</strain>
    </source>
</reference>
<sequence>MVATNLAALLPKIVALTLLSLPSDHELCVTYTIFKDSSTELKATKFTQCQSTEITSGTPAGVFKKGSAHYKLLQLYPVNTALDSILFSRLVTADDGSQLSGLSLLNVSPGEPKLLISDMRAKEARVGVANGHAFYQDCGTEDTMHIDMVNVGKEVNRMSHEGLIICGKPEFGQTKDGSVWTKFEGCWTLDGDNLKPSDRSDVTELVFTIEALVNMDPTIAQDVDQADLKTMLVLVHSQLAPQTTCTTTTPADDTTSLDVAEDIFVNRTTFLERHNRVVFWGYFGIIASFLSLVIVVVCIAIWCYRNWKGLAELWRQRHTTGSDVSSTSAMSPPLAMPPPPERSPPLETSPPVLIRRHGTAPQRPASLARERVQSRPKAAKTSASSGTSTNTGSANKKRGKSKKEATPKVDESKKLPGQYVSIESVLVPTKSGKHTTTEIREQEISRG</sequence>
<dbReference type="Proteomes" id="UP000614601">
    <property type="component" value="Unassembled WGS sequence"/>
</dbReference>
<feature type="compositionally biased region" description="Pro residues" evidence="1">
    <location>
        <begin position="334"/>
        <end position="343"/>
    </location>
</feature>
<evidence type="ECO:0000256" key="1">
    <source>
        <dbReference type="SAM" id="MobiDB-lite"/>
    </source>
</evidence>
<evidence type="ECO:0000313" key="4">
    <source>
        <dbReference type="EMBL" id="CAD5213695.1"/>
    </source>
</evidence>
<feature type="region of interest" description="Disordered" evidence="1">
    <location>
        <begin position="321"/>
        <end position="447"/>
    </location>
</feature>
<protein>
    <submittedName>
        <fullName evidence="4">Uncharacterized protein</fullName>
    </submittedName>
</protein>
<evidence type="ECO:0000256" key="3">
    <source>
        <dbReference type="SAM" id="SignalP"/>
    </source>
</evidence>
<comment type="caution">
    <text evidence="4">The sequence shown here is derived from an EMBL/GenBank/DDBJ whole genome shotgun (WGS) entry which is preliminary data.</text>
</comment>
<feature type="chain" id="PRO_5036220978" evidence="3">
    <location>
        <begin position="16"/>
        <end position="447"/>
    </location>
</feature>
<evidence type="ECO:0000256" key="2">
    <source>
        <dbReference type="SAM" id="Phobius"/>
    </source>
</evidence>
<keyword evidence="2" id="KW-0472">Membrane</keyword>
<organism evidence="4 5">
    <name type="scientific">Bursaphelenchus okinawaensis</name>
    <dbReference type="NCBI Taxonomy" id="465554"/>
    <lineage>
        <taxon>Eukaryota</taxon>
        <taxon>Metazoa</taxon>
        <taxon>Ecdysozoa</taxon>
        <taxon>Nematoda</taxon>
        <taxon>Chromadorea</taxon>
        <taxon>Rhabditida</taxon>
        <taxon>Tylenchina</taxon>
        <taxon>Tylenchomorpha</taxon>
        <taxon>Aphelenchoidea</taxon>
        <taxon>Aphelenchoididae</taxon>
        <taxon>Bursaphelenchus</taxon>
    </lineage>
</organism>
<feature type="compositionally biased region" description="Basic and acidic residues" evidence="1">
    <location>
        <begin position="402"/>
        <end position="414"/>
    </location>
</feature>
<gene>
    <name evidence="4" type="ORF">BOKJ2_LOCUS5221</name>
</gene>
<accession>A0A811KD30</accession>